<evidence type="ECO:0000259" key="6">
    <source>
        <dbReference type="Pfam" id="PF00884"/>
    </source>
</evidence>
<keyword evidence="2" id="KW-0732">Signal</keyword>
<dbReference type="InterPro" id="IPR017850">
    <property type="entry name" value="Alkaline_phosphatase_core_sf"/>
</dbReference>
<dbReference type="CDD" id="cd16031">
    <property type="entry name" value="G6S_like"/>
    <property type="match status" value="1"/>
</dbReference>
<dbReference type="PANTHER" id="PTHR43108:SF6">
    <property type="entry name" value="N-SULPHOGLUCOSAMINE SULPHOHYDROLASE"/>
    <property type="match status" value="1"/>
</dbReference>
<dbReference type="EMBL" id="BMMP01000005">
    <property type="protein sequence ID" value="GGO47156.1"/>
    <property type="molecule type" value="Genomic_DNA"/>
</dbReference>
<keyword evidence="8" id="KW-1185">Reference proteome</keyword>
<reference evidence="8" key="1">
    <citation type="journal article" date="2019" name="Int. J. Syst. Evol. Microbiol.">
        <title>The Global Catalogue of Microorganisms (GCM) 10K type strain sequencing project: providing services to taxonomists for standard genome sequencing and annotation.</title>
        <authorList>
            <consortium name="The Broad Institute Genomics Platform"/>
            <consortium name="The Broad Institute Genome Sequencing Center for Infectious Disease"/>
            <person name="Wu L."/>
            <person name="Ma J."/>
        </authorList>
    </citation>
    <scope>NUCLEOTIDE SEQUENCE [LARGE SCALE GENOMIC DNA]</scope>
    <source>
        <strain evidence="8">CGMCC 4.7178</strain>
    </source>
</reference>
<dbReference type="Pfam" id="PF00884">
    <property type="entry name" value="Sulfatase"/>
    <property type="match status" value="1"/>
</dbReference>
<evidence type="ECO:0000256" key="4">
    <source>
        <dbReference type="ARBA" id="ARBA00023180"/>
    </source>
</evidence>
<dbReference type="InterPro" id="IPR024607">
    <property type="entry name" value="Sulfatase_CS"/>
</dbReference>
<dbReference type="PANTHER" id="PTHR43108">
    <property type="entry name" value="N-ACETYLGLUCOSAMINE-6-SULFATASE FAMILY MEMBER"/>
    <property type="match status" value="1"/>
</dbReference>
<evidence type="ECO:0000313" key="8">
    <source>
        <dbReference type="Proteomes" id="UP000631535"/>
    </source>
</evidence>
<evidence type="ECO:0000256" key="3">
    <source>
        <dbReference type="ARBA" id="ARBA00022801"/>
    </source>
</evidence>
<comment type="similarity">
    <text evidence="1">Belongs to the sulfatase family.</text>
</comment>
<sequence>MTPTSDERPADERPNIVLFMTDDHAVPAIGAYGSVINRTPAVDELAAGGMRFDNTFCTNAICSPARATLLTGAYSHVNGMTSLQGPDHTFDATQPSFPEMLQAAGYQTAIIGKWHLGHGGDSDPRGFDHWEILPEHGVYHDPTFLTAEGERRYQGYVTDIITDLALGWLDKRDPGRPFALLIQHKAPHRSFEPADRHRNLYAGEEIPAPPTLHDDLRGRASAASEARLAMSDLEAHDLKEPVPEGLSEREEREWRYQRYIKDYLRVVASLDENVGRVLHWLETAGLSEGTAVAYTSDHGFFLGEHGWFDKRFMYDPAMRIPLVMRWPGVVAPGSVNEDLVANVDFAPTLLDLAGVEPPARMQGRSLLPLLRGSTPEDWRTGVYYRYYMHLDGDHHVQASYGIRTRTHKLIHYPGHGSGASGASDERREPEWELFDLAADPEELHNRYDDPEYASVVAELKEQLAGLQQQYGDTPEGVLPPERGRG</sequence>
<dbReference type="Proteomes" id="UP000631535">
    <property type="component" value="Unassembled WGS sequence"/>
</dbReference>
<dbReference type="SUPFAM" id="SSF53649">
    <property type="entry name" value="Alkaline phosphatase-like"/>
    <property type="match status" value="1"/>
</dbReference>
<accession>A0ABQ2M5P2</accession>
<protein>
    <submittedName>
        <fullName evidence="7">Sulfatase</fullName>
    </submittedName>
</protein>
<dbReference type="Gene3D" id="3.40.720.10">
    <property type="entry name" value="Alkaline Phosphatase, subunit A"/>
    <property type="match status" value="1"/>
</dbReference>
<evidence type="ECO:0000256" key="1">
    <source>
        <dbReference type="ARBA" id="ARBA00008779"/>
    </source>
</evidence>
<name>A0ABQ2M5P2_9ACTN</name>
<gene>
    <name evidence="7" type="ORF">GCM10012287_19130</name>
</gene>
<dbReference type="RefSeq" id="WP_189036662.1">
    <property type="nucleotide sequence ID" value="NZ_BMMP01000005.1"/>
</dbReference>
<keyword evidence="3" id="KW-0378">Hydrolase</keyword>
<dbReference type="PROSITE" id="PS00523">
    <property type="entry name" value="SULFATASE_1"/>
    <property type="match status" value="1"/>
</dbReference>
<dbReference type="InterPro" id="IPR000917">
    <property type="entry name" value="Sulfatase_N"/>
</dbReference>
<evidence type="ECO:0000256" key="5">
    <source>
        <dbReference type="SAM" id="MobiDB-lite"/>
    </source>
</evidence>
<feature type="region of interest" description="Disordered" evidence="5">
    <location>
        <begin position="464"/>
        <end position="485"/>
    </location>
</feature>
<keyword evidence="4" id="KW-0325">Glycoprotein</keyword>
<evidence type="ECO:0000256" key="2">
    <source>
        <dbReference type="ARBA" id="ARBA00022729"/>
    </source>
</evidence>
<proteinExistence type="inferred from homology"/>
<comment type="caution">
    <text evidence="7">The sequence shown here is derived from an EMBL/GenBank/DDBJ whole genome shotgun (WGS) entry which is preliminary data.</text>
</comment>
<organism evidence="7 8">
    <name type="scientific">Streptomyces daqingensis</name>
    <dbReference type="NCBI Taxonomy" id="1472640"/>
    <lineage>
        <taxon>Bacteria</taxon>
        <taxon>Bacillati</taxon>
        <taxon>Actinomycetota</taxon>
        <taxon>Actinomycetes</taxon>
        <taxon>Kitasatosporales</taxon>
        <taxon>Streptomycetaceae</taxon>
        <taxon>Streptomyces</taxon>
    </lineage>
</organism>
<evidence type="ECO:0000313" key="7">
    <source>
        <dbReference type="EMBL" id="GGO47156.1"/>
    </source>
</evidence>
<feature type="domain" description="Sulfatase N-terminal" evidence="6">
    <location>
        <begin position="14"/>
        <end position="355"/>
    </location>
</feature>
<dbReference type="PROSITE" id="PS00149">
    <property type="entry name" value="SULFATASE_2"/>
    <property type="match status" value="1"/>
</dbReference>